<organism evidence="2 3">
    <name type="scientific">Albidovulum sediminis</name>
    <dbReference type="NCBI Taxonomy" id="3066345"/>
    <lineage>
        <taxon>Bacteria</taxon>
        <taxon>Pseudomonadati</taxon>
        <taxon>Pseudomonadota</taxon>
        <taxon>Alphaproteobacteria</taxon>
        <taxon>Rhodobacterales</taxon>
        <taxon>Paracoccaceae</taxon>
        <taxon>Albidovulum</taxon>
    </lineage>
</organism>
<comment type="caution">
    <text evidence="2">The sequence shown here is derived from an EMBL/GenBank/DDBJ whole genome shotgun (WGS) entry which is preliminary data.</text>
</comment>
<dbReference type="Gene3D" id="3.90.1200.10">
    <property type="match status" value="1"/>
</dbReference>
<dbReference type="InterPro" id="IPR002575">
    <property type="entry name" value="Aminoglycoside_PTrfase"/>
</dbReference>
<reference evidence="3" key="1">
    <citation type="submission" date="2023-07" db="EMBL/GenBank/DDBJ databases">
        <title>Defluviimonas sediminis sp. nov., isolated from mangrove sediment.</title>
        <authorList>
            <person name="Liu L."/>
            <person name="Li J."/>
            <person name="Huang Y."/>
            <person name="Pan J."/>
            <person name="Li M."/>
        </authorList>
    </citation>
    <scope>NUCLEOTIDE SEQUENCE [LARGE SCALE GENOMIC DNA]</scope>
    <source>
        <strain evidence="3">FT324</strain>
    </source>
</reference>
<feature type="domain" description="Aminoglycoside phosphotransferase" evidence="1">
    <location>
        <begin position="37"/>
        <end position="258"/>
    </location>
</feature>
<dbReference type="EMBL" id="JAOCQF010000011">
    <property type="protein sequence ID" value="MCT8332016.1"/>
    <property type="molecule type" value="Genomic_DNA"/>
</dbReference>
<dbReference type="Proteomes" id="UP001205601">
    <property type="component" value="Unassembled WGS sequence"/>
</dbReference>
<gene>
    <name evidence="2" type="ORF">N5I32_21090</name>
</gene>
<dbReference type="RefSeq" id="WP_261497878.1">
    <property type="nucleotide sequence ID" value="NZ_JAOCQF010000011.1"/>
</dbReference>
<evidence type="ECO:0000313" key="3">
    <source>
        <dbReference type="Proteomes" id="UP001205601"/>
    </source>
</evidence>
<dbReference type="InterPro" id="IPR011009">
    <property type="entry name" value="Kinase-like_dom_sf"/>
</dbReference>
<dbReference type="Pfam" id="PF01636">
    <property type="entry name" value="APH"/>
    <property type="match status" value="1"/>
</dbReference>
<dbReference type="SUPFAM" id="SSF56112">
    <property type="entry name" value="Protein kinase-like (PK-like)"/>
    <property type="match status" value="1"/>
</dbReference>
<evidence type="ECO:0000259" key="1">
    <source>
        <dbReference type="Pfam" id="PF01636"/>
    </source>
</evidence>
<sequence>MSGNNDKDLGLIQRSWGIDQIVRHIAALDLWRGPVRIEPMVGGLTNHNFIVRDAGTVYVARVSFDMPAHDLYQPFVATVMNAAANAGISPRLHYQDDALTIMDFLPGGALRPDSFADASVLEAAIDLLKRLHGLGSNLPGPLRFCYPPQKVRRYYAFLDQAGSREAADAIPEFEALCTAIEAHTTPFVPTFVHMDLSPQNFVFDEHGILRLIDWDYGGVGHPMADLASMTINGDIARSDWQRVVSHYLGKPAGFQEMKLFSLFCVVVSLMEYLWASVQKLVSHLPGDTVAASMAATYGDYAPSFEGYCELNLDRFRRGLDEYRETYGPLETGT</sequence>
<protein>
    <submittedName>
        <fullName evidence="2">Phosphotransferase family protein</fullName>
    </submittedName>
</protein>
<accession>A0ABT2NSX0</accession>
<proteinExistence type="predicted"/>
<keyword evidence="3" id="KW-1185">Reference proteome</keyword>
<name>A0ABT2NSX0_9RHOB</name>
<dbReference type="InterPro" id="IPR052077">
    <property type="entry name" value="CcrZ_PhaseVar_Mediator"/>
</dbReference>
<dbReference type="CDD" id="cd05151">
    <property type="entry name" value="ChoK-like"/>
    <property type="match status" value="1"/>
</dbReference>
<dbReference type="Gene3D" id="3.30.200.20">
    <property type="entry name" value="Phosphorylase Kinase, domain 1"/>
    <property type="match status" value="1"/>
</dbReference>
<dbReference type="PANTHER" id="PTHR40086">
    <property type="entry name" value="PHOSPHOTRANSFERASE YTMP-RELATED"/>
    <property type="match status" value="1"/>
</dbReference>
<dbReference type="PANTHER" id="PTHR40086:SF1">
    <property type="entry name" value="CELL CYCLE REGULATOR CCRZ"/>
    <property type="match status" value="1"/>
</dbReference>
<evidence type="ECO:0000313" key="2">
    <source>
        <dbReference type="EMBL" id="MCT8332016.1"/>
    </source>
</evidence>